<dbReference type="RefSeq" id="WP_065973753.1">
    <property type="nucleotide sequence ID" value="NZ_LWRY01000044.1"/>
</dbReference>
<feature type="coiled-coil region" evidence="1">
    <location>
        <begin position="161"/>
        <end position="188"/>
    </location>
</feature>
<evidence type="ECO:0000313" key="4">
    <source>
        <dbReference type="Proteomes" id="UP000095008"/>
    </source>
</evidence>
<dbReference type="PANTHER" id="PTHR43179">
    <property type="entry name" value="RHAMNOSYLTRANSFERASE WBBL"/>
    <property type="match status" value="1"/>
</dbReference>
<organism evidence="3 4">
    <name type="scientific">Acidithiobacillus thiooxidans</name>
    <name type="common">Thiobacillus thiooxidans</name>
    <dbReference type="NCBI Taxonomy" id="930"/>
    <lineage>
        <taxon>Bacteria</taxon>
        <taxon>Pseudomonadati</taxon>
        <taxon>Pseudomonadota</taxon>
        <taxon>Acidithiobacillia</taxon>
        <taxon>Acidithiobacillales</taxon>
        <taxon>Acidithiobacillaceae</taxon>
        <taxon>Acidithiobacillus</taxon>
    </lineage>
</organism>
<dbReference type="Pfam" id="PF00535">
    <property type="entry name" value="Glycos_transf_2"/>
    <property type="match status" value="2"/>
</dbReference>
<dbReference type="Proteomes" id="UP000095008">
    <property type="component" value="Unassembled WGS sequence"/>
</dbReference>
<feature type="domain" description="Glycosyltransferase 2-like" evidence="2">
    <location>
        <begin position="294"/>
        <end position="454"/>
    </location>
</feature>
<dbReference type="Gene3D" id="3.90.550.10">
    <property type="entry name" value="Spore Coat Polysaccharide Biosynthesis Protein SpsA, Chain A"/>
    <property type="match status" value="2"/>
</dbReference>
<proteinExistence type="predicted"/>
<protein>
    <recommendedName>
        <fullName evidence="2">Glycosyltransferase 2-like domain-containing protein</fullName>
    </recommendedName>
</protein>
<comment type="caution">
    <text evidence="3">The sequence shown here is derived from an EMBL/GenBank/DDBJ whole genome shotgun (WGS) entry which is preliminary data.</text>
</comment>
<evidence type="ECO:0000313" key="3">
    <source>
        <dbReference type="EMBL" id="OCX74199.1"/>
    </source>
</evidence>
<dbReference type="InterPro" id="IPR029044">
    <property type="entry name" value="Nucleotide-diphossugar_trans"/>
</dbReference>
<evidence type="ECO:0000259" key="2">
    <source>
        <dbReference type="Pfam" id="PF00535"/>
    </source>
</evidence>
<dbReference type="AlphaFoldDB" id="A0A1C2JFM9"/>
<gene>
    <name evidence="3" type="ORF">A6M23_06410</name>
</gene>
<dbReference type="CDD" id="cd04184">
    <property type="entry name" value="GT2_RfbC_Mx_like"/>
    <property type="match status" value="1"/>
</dbReference>
<dbReference type="GO" id="GO:0016757">
    <property type="term" value="F:glycosyltransferase activity"/>
    <property type="evidence" value="ECO:0007669"/>
    <property type="project" value="UniProtKB-KW"/>
</dbReference>
<dbReference type="SUPFAM" id="SSF53335">
    <property type="entry name" value="S-adenosyl-L-methionine-dependent methyltransferases"/>
    <property type="match status" value="1"/>
</dbReference>
<accession>A0A1C2JFM9</accession>
<feature type="domain" description="Glycosyltransferase 2-like" evidence="2">
    <location>
        <begin position="552"/>
        <end position="674"/>
    </location>
</feature>
<name>A0A1C2JFM9_ACITH</name>
<dbReference type="CDD" id="cd04186">
    <property type="entry name" value="GT_2_like_c"/>
    <property type="match status" value="1"/>
</dbReference>
<dbReference type="SUPFAM" id="SSF53448">
    <property type="entry name" value="Nucleotide-diphospho-sugar transferases"/>
    <property type="match status" value="2"/>
</dbReference>
<reference evidence="3" key="1">
    <citation type="journal article" date="2016" name="Int. J. Mol. Sci.">
        <title>Comparative genomics of the extreme acidophile Acidithiobacillus thiooxidans reveals intraspecific divergence and niche adaptation.</title>
        <authorList>
            <person name="Zhang X."/>
            <person name="Feng X."/>
            <person name="Tao J."/>
            <person name="Ma L."/>
            <person name="Xiao Y."/>
            <person name="Liang Y."/>
            <person name="Liu X."/>
            <person name="Yin H."/>
        </authorList>
    </citation>
    <scope>NUCLEOTIDE SEQUENCE [LARGE SCALE GENOMIC DNA]</scope>
    <source>
        <strain evidence="3">DXS-W</strain>
    </source>
</reference>
<dbReference type="EMBL" id="LWRY01000044">
    <property type="protein sequence ID" value="OCX74199.1"/>
    <property type="molecule type" value="Genomic_DNA"/>
</dbReference>
<keyword evidence="1" id="KW-0175">Coiled coil</keyword>
<dbReference type="InterPro" id="IPR029063">
    <property type="entry name" value="SAM-dependent_MTases_sf"/>
</dbReference>
<evidence type="ECO:0000256" key="1">
    <source>
        <dbReference type="SAM" id="Coils"/>
    </source>
</evidence>
<dbReference type="PANTHER" id="PTHR43179:SF7">
    <property type="entry name" value="RHAMNOSYLTRANSFERASE WBBL"/>
    <property type="match status" value="1"/>
</dbReference>
<sequence length="979" mass="111485">MITENETNNTQQSQRHIYSTSENTLARIIEQIYPNTAVLDIGCALMLRTNQLTELKHCIVDGVITNQDQTKSVHDFYNQVWNIDFEKNIPKEIIGHSRYDYIICSEELWDPHEPRRLLQQLAKYLTQEGKIIVSLSQTNESTAIVEFLLNDASKELPKSSSNELSRENEYLRSELDKLQNELKDIKVSHSWKLTKPLRISIQLIKSQPKIIQLMFSPKENGKMYRHELLRKVYHLIPLNEKIKRKLKNTVISLPPRPIIEDYAEWIMRYDTLSENDRAAIHEHIASFPRQPLISIIMPTYNTPEKLLLKTIASVSNQLYQNWELCIADDASTMPHVCRILNEYAQSDPRIKVVCLEKNSHISTASNSALKLANGEYIALLDHDDELSEHALYWIANEIINHPEAALIYSDEDKIDEAGQRTSPYFKPDWNPDLLLSQNYVSHLGVYKKDIVDQIGGFRVGFEGSQDWDMLLRFTKKLESKRIRHIPNILYHWRTVAGSTAVSLDAKPYVVSAARQALIDFCADNLSQVTFGEACHGAFHLPHFKPQYNPLVSIIIPTRNGYDDLKTCIESLSKTTYKNYEILIIDNESSEKETLNYLQKLTQNSNYQVLSYPHPFNYAAMHNWAVPHASGEFICLLNNDTEIITPEWLEEMLGQAQRPGIGAVGARLLYPDNTLQHAGVVTGLGGIASHAHKYLPNNECGYFGRAAIVQNFSAVTGACLLVRKHFWIELGGMSAELPVAFNDVDFCLRLNEAGLRNVWLPQAVLYHHESKSRGNDISPEKIHRFTIEHAYMQWRWNYRLTCDPAYNPNLTLASENFGLAWPPRVTKPWNPSPLAVSLPFGLPGSPTEPISVTINHPLEGEFLIPHGLENTLLVGILLMIEKQSKSFDGVLCIKLFTDQGQEVVANQTIGDLSDNTLLTFSFRKDAISLTGINLLYFQITLHGQDQSVAILAHPLNKRWGHQIAGYEHFALRADLLINKE</sequence>
<dbReference type="InterPro" id="IPR001173">
    <property type="entry name" value="Glyco_trans_2-like"/>
</dbReference>
<dbReference type="Gene3D" id="3.40.50.150">
    <property type="entry name" value="Vaccinia Virus protein VP39"/>
    <property type="match status" value="1"/>
</dbReference>
<keyword evidence="4" id="KW-1185">Reference proteome</keyword>